<keyword evidence="4" id="KW-1185">Reference proteome</keyword>
<organism evidence="3 4">
    <name type="scientific">Halobaculum magnesiiphilum</name>
    <dbReference type="NCBI Taxonomy" id="1017351"/>
    <lineage>
        <taxon>Archaea</taxon>
        <taxon>Methanobacteriati</taxon>
        <taxon>Methanobacteriota</taxon>
        <taxon>Stenosarchaea group</taxon>
        <taxon>Halobacteria</taxon>
        <taxon>Halobacteriales</taxon>
        <taxon>Haloferacaceae</taxon>
        <taxon>Halobaculum</taxon>
    </lineage>
</organism>
<sequence length="258" mass="29347">MNVPDRVHIMPVGYEYERLVQPAEEFRADRVVLIGHEEDQEGDEGDEHLQAAINALEDRGIEIEPKECDIFDLYSSMGTIAESISEHQSDEIYVNVSTGSKVTAIAGMIASMVLECTPYYVRARDYEDDPDDIRGTTELPTYPIDAPDSEQVDVMQFIERVTEREGPPTKGDVIHFSEHLNLDYISRNVAGKGKYRLLDAHIVEPLKQRGYIAESKQGRNKILTLTEDGRAALEAFRWLIDRDIDWDEIEDVVDKESE</sequence>
<protein>
    <submittedName>
        <fullName evidence="3">DUF6293 family protein</fullName>
    </submittedName>
</protein>
<evidence type="ECO:0000313" key="3">
    <source>
        <dbReference type="EMBL" id="QZP39400.1"/>
    </source>
</evidence>
<keyword evidence="3" id="KW-0614">Plasmid</keyword>
<dbReference type="AlphaFoldDB" id="A0A8T8WHS9"/>
<dbReference type="Gene3D" id="3.40.50.10770">
    <property type="entry name" value="Hypothetical protein VC1899 like domain (Restriction endonuclease-like)"/>
    <property type="match status" value="1"/>
</dbReference>
<evidence type="ECO:0000259" key="2">
    <source>
        <dbReference type="Pfam" id="PF22665"/>
    </source>
</evidence>
<dbReference type="InterPro" id="IPR036388">
    <property type="entry name" value="WH-like_DNA-bd_sf"/>
</dbReference>
<name>A0A8T8WHS9_9EURY</name>
<dbReference type="EMBL" id="CP081959">
    <property type="protein sequence ID" value="QZP39400.1"/>
    <property type="molecule type" value="Genomic_DNA"/>
</dbReference>
<dbReference type="InterPro" id="IPR054162">
    <property type="entry name" value="DUF6293_C"/>
</dbReference>
<gene>
    <name evidence="3" type="ORF">K6T50_15405</name>
</gene>
<proteinExistence type="predicted"/>
<dbReference type="Pfam" id="PF22665">
    <property type="entry name" value="WHD_DUF6293"/>
    <property type="match status" value="1"/>
</dbReference>
<evidence type="ECO:0000259" key="1">
    <source>
        <dbReference type="Pfam" id="PF19810"/>
    </source>
</evidence>
<dbReference type="InterPro" id="IPR046260">
    <property type="entry name" value="HFX_2341-like_N"/>
</dbReference>
<dbReference type="Proteomes" id="UP000826254">
    <property type="component" value="Plasmid unnamed1"/>
</dbReference>
<dbReference type="KEGG" id="hmp:K6T50_15405"/>
<dbReference type="Pfam" id="PF19810">
    <property type="entry name" value="HFX_2341_N"/>
    <property type="match status" value="1"/>
</dbReference>
<feature type="domain" description="DUF6293" evidence="2">
    <location>
        <begin position="138"/>
        <end position="236"/>
    </location>
</feature>
<geneLocation type="plasmid" evidence="3 4">
    <name>unnamed1</name>
</geneLocation>
<feature type="domain" description="HFX-2341-like N-terminal" evidence="1">
    <location>
        <begin position="6"/>
        <end position="126"/>
    </location>
</feature>
<evidence type="ECO:0000313" key="4">
    <source>
        <dbReference type="Proteomes" id="UP000826254"/>
    </source>
</evidence>
<accession>A0A8T8WHS9</accession>
<reference evidence="3 4" key="1">
    <citation type="journal article" date="2021" name="Int. J. Syst. Evol. Microbiol.">
        <title>Halobaculum halophilum sp. nov. and Halobaculum salinum sp. nov., isolated from salt lake and saline soil.</title>
        <authorList>
            <person name="Cui H.L."/>
            <person name="Shi X.W."/>
            <person name="Yin X.M."/>
            <person name="Yang X.Y."/>
            <person name="Hou J."/>
            <person name="Zhu L."/>
        </authorList>
    </citation>
    <scope>NUCLEOTIDE SEQUENCE [LARGE SCALE GENOMIC DNA]</scope>
    <source>
        <strain evidence="3 4">NBRC 109044</strain>
    </source>
</reference>
<dbReference type="Gene3D" id="1.10.10.10">
    <property type="entry name" value="Winged helix-like DNA-binding domain superfamily/Winged helix DNA-binding domain"/>
    <property type="match status" value="1"/>
</dbReference>